<evidence type="ECO:0000256" key="1">
    <source>
        <dbReference type="ARBA" id="ARBA00004141"/>
    </source>
</evidence>
<dbReference type="Pfam" id="PF00209">
    <property type="entry name" value="SNF"/>
    <property type="match status" value="1"/>
</dbReference>
<comment type="subcellular location">
    <subcellularLocation>
        <location evidence="1">Membrane</location>
        <topology evidence="1">Multi-pass membrane protein</topology>
    </subcellularLocation>
</comment>
<evidence type="ECO:0000256" key="2">
    <source>
        <dbReference type="ARBA" id="ARBA00022448"/>
    </source>
</evidence>
<dbReference type="PANTHER" id="PTHR42948:SF1">
    <property type="entry name" value="TRANSPORTER"/>
    <property type="match status" value="1"/>
</dbReference>
<dbReference type="Gene3D" id="2.150.10.10">
    <property type="entry name" value="Serralysin-like metalloprotease, C-terminal"/>
    <property type="match status" value="1"/>
</dbReference>
<keyword evidence="5" id="KW-0472">Membrane</keyword>
<feature type="non-terminal residue" evidence="7">
    <location>
        <position position="110"/>
    </location>
</feature>
<reference evidence="7 8" key="1">
    <citation type="journal article" date="2014" name="PLoS Genet.">
        <title>Hidden diversity in honey bee gut symbionts detected by single-cell genomics.</title>
        <authorList>
            <person name="Engel P."/>
            <person name="Stepanauskas R."/>
            <person name="Moran N."/>
        </authorList>
    </citation>
    <scope>NUCLEOTIDE SEQUENCE [LARGE SCALE GENOMIC DNA]</scope>
    <source>
        <strain evidence="7 8">SCGC AB-598-J21</strain>
    </source>
</reference>
<evidence type="ECO:0000313" key="7">
    <source>
        <dbReference type="EMBL" id="KEQ02037.1"/>
    </source>
</evidence>
<keyword evidence="2" id="KW-0813">Transport</keyword>
<dbReference type="PANTHER" id="PTHR42948">
    <property type="entry name" value="TRANSPORTER"/>
    <property type="match status" value="1"/>
</dbReference>
<name>A0A074VE05_9NEIS</name>
<dbReference type="GO" id="GO:0005509">
    <property type="term" value="F:calcium ion binding"/>
    <property type="evidence" value="ECO:0007669"/>
    <property type="project" value="InterPro"/>
</dbReference>
<dbReference type="PRINTS" id="PR00313">
    <property type="entry name" value="CABNDNGRPT"/>
</dbReference>
<dbReference type="InterPro" id="IPR000175">
    <property type="entry name" value="Na/ntran_symport"/>
</dbReference>
<evidence type="ECO:0000256" key="4">
    <source>
        <dbReference type="ARBA" id="ARBA00022989"/>
    </source>
</evidence>
<organism evidence="7 8">
    <name type="scientific">Snodgrassella alvi SCGC AB-598-J21</name>
    <dbReference type="NCBI Taxonomy" id="1385367"/>
    <lineage>
        <taxon>Bacteria</taxon>
        <taxon>Pseudomonadati</taxon>
        <taxon>Pseudomonadota</taxon>
        <taxon>Betaproteobacteria</taxon>
        <taxon>Neisseriales</taxon>
        <taxon>Neisseriaceae</taxon>
        <taxon>Snodgrassella</taxon>
    </lineage>
</organism>
<dbReference type="PROSITE" id="PS00330">
    <property type="entry name" value="HEMOLYSIN_CALCIUM"/>
    <property type="match status" value="2"/>
</dbReference>
<dbReference type="Pfam" id="PF00353">
    <property type="entry name" value="HemolysinCabind"/>
    <property type="match status" value="1"/>
</dbReference>
<feature type="region of interest" description="Disordered" evidence="6">
    <location>
        <begin position="50"/>
        <end position="72"/>
    </location>
</feature>
<protein>
    <submittedName>
        <fullName evidence="7">Na+-dependent transporter of the SNF family</fullName>
    </submittedName>
</protein>
<comment type="caution">
    <text evidence="7">The sequence shown here is derived from an EMBL/GenBank/DDBJ whole genome shotgun (WGS) entry which is preliminary data.</text>
</comment>
<dbReference type="InterPro" id="IPR011049">
    <property type="entry name" value="Serralysin-like_metalloprot_C"/>
</dbReference>
<dbReference type="SUPFAM" id="SSF161070">
    <property type="entry name" value="SNF-like"/>
    <property type="match status" value="1"/>
</dbReference>
<accession>A0A074VE05</accession>
<dbReference type="InterPro" id="IPR018511">
    <property type="entry name" value="Hemolysin-typ_Ca-bd_CS"/>
</dbReference>
<sequence>MSNLLSSNLNTIAQKYNQIIDGDSTDNIIWGTENNDLIYGYTGNDTLHGGAGNDDLEGGDGNDILYGEDGGTKKKSHSQWSSRMGFMLAAAGSAVGLGNIWKFPYMAGQM</sequence>
<evidence type="ECO:0000256" key="5">
    <source>
        <dbReference type="ARBA" id="ARBA00023136"/>
    </source>
</evidence>
<keyword evidence="3" id="KW-0812">Transmembrane</keyword>
<dbReference type="AlphaFoldDB" id="A0A074VE05"/>
<dbReference type="Proteomes" id="UP000027644">
    <property type="component" value="Unassembled WGS sequence"/>
</dbReference>
<evidence type="ECO:0000256" key="3">
    <source>
        <dbReference type="ARBA" id="ARBA00022692"/>
    </source>
</evidence>
<dbReference type="SUPFAM" id="SSF51120">
    <property type="entry name" value="beta-Roll"/>
    <property type="match status" value="1"/>
</dbReference>
<dbReference type="InterPro" id="IPR037272">
    <property type="entry name" value="SNS_sf"/>
</dbReference>
<dbReference type="GO" id="GO:0016020">
    <property type="term" value="C:membrane"/>
    <property type="evidence" value="ECO:0007669"/>
    <property type="project" value="UniProtKB-SubCell"/>
</dbReference>
<gene>
    <name evidence="7" type="ORF">SASC598J21_001820</name>
</gene>
<dbReference type="InterPro" id="IPR001343">
    <property type="entry name" value="Hemolysn_Ca-bd"/>
</dbReference>
<proteinExistence type="predicted"/>
<dbReference type="EMBL" id="AVQL01000155">
    <property type="protein sequence ID" value="KEQ02037.1"/>
    <property type="molecule type" value="Genomic_DNA"/>
</dbReference>
<dbReference type="PROSITE" id="PS50267">
    <property type="entry name" value="NA_NEUROTRAN_SYMP_3"/>
    <property type="match status" value="1"/>
</dbReference>
<evidence type="ECO:0000256" key="6">
    <source>
        <dbReference type="SAM" id="MobiDB-lite"/>
    </source>
</evidence>
<evidence type="ECO:0000313" key="8">
    <source>
        <dbReference type="Proteomes" id="UP000027644"/>
    </source>
</evidence>
<keyword evidence="4" id="KW-1133">Transmembrane helix</keyword>